<dbReference type="OrthoDB" id="197206at2759"/>
<accession>A0A7J6MER5</accession>
<evidence type="ECO:0000313" key="15">
    <source>
        <dbReference type="EMBL" id="KAF4670069.1"/>
    </source>
</evidence>
<evidence type="ECO:0000256" key="1">
    <source>
        <dbReference type="ARBA" id="ARBA00002025"/>
    </source>
</evidence>
<dbReference type="PANTHER" id="PTHR46264">
    <property type="entry name" value="TYROSINE-TRNA LIGASE"/>
    <property type="match status" value="1"/>
</dbReference>
<keyword evidence="6 13" id="KW-0436">Ligase</keyword>
<dbReference type="EMBL" id="JABANN010000010">
    <property type="protein sequence ID" value="KAF4675792.1"/>
    <property type="molecule type" value="Genomic_DNA"/>
</dbReference>
<evidence type="ECO:0000256" key="2">
    <source>
        <dbReference type="ARBA" id="ARBA00004514"/>
    </source>
</evidence>
<keyword evidence="10 13" id="KW-0030">Aminoacyl-tRNA synthetase</keyword>
<dbReference type="Pfam" id="PF00579">
    <property type="entry name" value="tRNA-synt_1b"/>
    <property type="match status" value="1"/>
</dbReference>
<protein>
    <recommendedName>
        <fullName evidence="4">tyrosine--tRNA ligase</fullName>
        <ecNumber evidence="4">6.1.1.1</ecNumber>
    </recommendedName>
    <alternativeName>
        <fullName evidence="11">Tyrosyl-tRNA synthetase</fullName>
    </alternativeName>
</protein>
<organism evidence="15 17">
    <name type="scientific">Perkinsus olseni</name>
    <name type="common">Perkinsus atlanticus</name>
    <dbReference type="NCBI Taxonomy" id="32597"/>
    <lineage>
        <taxon>Eukaryota</taxon>
        <taxon>Sar</taxon>
        <taxon>Alveolata</taxon>
        <taxon>Perkinsozoa</taxon>
        <taxon>Perkinsea</taxon>
        <taxon>Perkinsida</taxon>
        <taxon>Perkinsidae</taxon>
        <taxon>Perkinsus</taxon>
    </lineage>
</organism>
<dbReference type="Proteomes" id="UP000570595">
    <property type="component" value="Unassembled WGS sequence"/>
</dbReference>
<dbReference type="InterPro" id="IPR002305">
    <property type="entry name" value="aa-tRNA-synth_Ic"/>
</dbReference>
<evidence type="ECO:0000256" key="14">
    <source>
        <dbReference type="SAM" id="MobiDB-lite"/>
    </source>
</evidence>
<evidence type="ECO:0000256" key="6">
    <source>
        <dbReference type="ARBA" id="ARBA00022598"/>
    </source>
</evidence>
<dbReference type="Gene3D" id="3.40.50.620">
    <property type="entry name" value="HUPs"/>
    <property type="match status" value="2"/>
</dbReference>
<evidence type="ECO:0000256" key="10">
    <source>
        <dbReference type="ARBA" id="ARBA00023146"/>
    </source>
</evidence>
<evidence type="ECO:0000256" key="5">
    <source>
        <dbReference type="ARBA" id="ARBA00022490"/>
    </source>
</evidence>
<dbReference type="NCBIfam" id="NF006330">
    <property type="entry name" value="PRK08560.1"/>
    <property type="match status" value="1"/>
</dbReference>
<comment type="similarity">
    <text evidence="3 13">Belongs to the class-I aminoacyl-tRNA synthetase family.</text>
</comment>
<dbReference type="EC" id="6.1.1.1" evidence="4"/>
<comment type="catalytic activity">
    <reaction evidence="12">
        <text>tRNA(Tyr) + L-tyrosine + ATP = L-tyrosyl-tRNA(Tyr) + AMP + diphosphate + H(+)</text>
        <dbReference type="Rhea" id="RHEA:10220"/>
        <dbReference type="Rhea" id="RHEA-COMP:9706"/>
        <dbReference type="Rhea" id="RHEA-COMP:9707"/>
        <dbReference type="ChEBI" id="CHEBI:15378"/>
        <dbReference type="ChEBI" id="CHEBI:30616"/>
        <dbReference type="ChEBI" id="CHEBI:33019"/>
        <dbReference type="ChEBI" id="CHEBI:58315"/>
        <dbReference type="ChEBI" id="CHEBI:78442"/>
        <dbReference type="ChEBI" id="CHEBI:78536"/>
        <dbReference type="ChEBI" id="CHEBI:456215"/>
        <dbReference type="EC" id="6.1.1.1"/>
    </reaction>
</comment>
<evidence type="ECO:0000256" key="3">
    <source>
        <dbReference type="ARBA" id="ARBA00005594"/>
    </source>
</evidence>
<dbReference type="InterPro" id="IPR014729">
    <property type="entry name" value="Rossmann-like_a/b/a_fold"/>
</dbReference>
<dbReference type="FunFam" id="1.10.240.10:FF:000011">
    <property type="entry name" value="Tyrosine--tRNA ligase"/>
    <property type="match status" value="1"/>
</dbReference>
<dbReference type="GO" id="GO:0004831">
    <property type="term" value="F:tyrosine-tRNA ligase activity"/>
    <property type="evidence" value="ECO:0007669"/>
    <property type="project" value="UniProtKB-EC"/>
</dbReference>
<dbReference type="FunFam" id="3.40.50.620:FF:000085">
    <property type="entry name" value="Tyrosine--tRNA ligase 1 cytoplasmic"/>
    <property type="match status" value="1"/>
</dbReference>
<comment type="caution">
    <text evidence="15">The sequence shown here is derived from an EMBL/GenBank/DDBJ whole genome shotgun (WGS) entry which is preliminary data.</text>
</comment>
<evidence type="ECO:0000256" key="8">
    <source>
        <dbReference type="ARBA" id="ARBA00022840"/>
    </source>
</evidence>
<evidence type="ECO:0000256" key="4">
    <source>
        <dbReference type="ARBA" id="ARBA00013160"/>
    </source>
</evidence>
<dbReference type="Proteomes" id="UP000572268">
    <property type="component" value="Unassembled WGS sequence"/>
</dbReference>
<evidence type="ECO:0000256" key="13">
    <source>
        <dbReference type="RuleBase" id="RU363036"/>
    </source>
</evidence>
<dbReference type="FunFam" id="3.40.50.620:FF:000103">
    <property type="entry name" value="tyrosine--tRNA ligase 1, cytoplasmic"/>
    <property type="match status" value="1"/>
</dbReference>
<dbReference type="GO" id="GO:0006437">
    <property type="term" value="P:tyrosyl-tRNA aminoacylation"/>
    <property type="evidence" value="ECO:0007669"/>
    <property type="project" value="TreeGrafter"/>
</dbReference>
<dbReference type="GO" id="GO:0005829">
    <property type="term" value="C:cytosol"/>
    <property type="evidence" value="ECO:0007669"/>
    <property type="project" value="UniProtKB-SubCell"/>
</dbReference>
<evidence type="ECO:0000313" key="17">
    <source>
        <dbReference type="Proteomes" id="UP000570595"/>
    </source>
</evidence>
<keyword evidence="8 13" id="KW-0067">ATP-binding</keyword>
<feature type="region of interest" description="Disordered" evidence="14">
    <location>
        <begin position="25"/>
        <end position="61"/>
    </location>
</feature>
<comment type="subcellular location">
    <subcellularLocation>
        <location evidence="2">Cytoplasm</location>
        <location evidence="2">Cytosol</location>
    </subcellularLocation>
</comment>
<dbReference type="InterPro" id="IPR050489">
    <property type="entry name" value="Tyr-tRNA_synthase"/>
</dbReference>
<evidence type="ECO:0000256" key="12">
    <source>
        <dbReference type="ARBA" id="ARBA00048248"/>
    </source>
</evidence>
<dbReference type="PANTHER" id="PTHR46264:SF4">
    <property type="entry name" value="TYROSINE--TRNA LIGASE, CYTOPLASMIC"/>
    <property type="match status" value="1"/>
</dbReference>
<comment type="function">
    <text evidence="1">Catalyzes the attachment of tyrosine to tRNA(Tyr) in a two-step reaction: tyrosine is first activated by ATP to form Tyr-AMP and then transferred to the acceptor end of tRNA(Tyr).</text>
</comment>
<dbReference type="GO" id="GO:0005524">
    <property type="term" value="F:ATP binding"/>
    <property type="evidence" value="ECO:0007669"/>
    <property type="project" value="UniProtKB-KW"/>
</dbReference>
<sequence length="446" mass="49465">MLNKPLSATVRTMIFNGGLTLEAAAPGSPRKAGGASPRKGGKGGASPRRSGKGSSSSGPTVAPVAGYDPIHTIMATKPIASKLSLDERVAKCMAVANYGGEIIQEEEVRKLFEAKVNPICYDGFEPSGRMHIAQGILKAINVNRLTSAGCVFVFWVADWFGLLNNKMGGDLEKIKKALIRKRLSLYPMWKAAGMDMSNVRFLRASEEINKNPQDYWLRVMNIARANSISRVKRCGQIMGRSEGDEQPSAQILYPCMQCSDIFYLHADICQLGMDQRKVNMLAREYMDKPEASKDKQRMQGRKPIIVSHAMVPGLLEGQEKMSKSNPDSAIFMEDSEADVKRKIKKAFCPPNQIEGNPCVTYVKMLVFPYLGKFEVQRKEANGGDVTFKTVEEFEHAYAHGELHPGDLKTALARCLNQMIEPVRRHFETDPEAKALLAEIKTYKVTK</sequence>
<reference evidence="17 18" key="1">
    <citation type="submission" date="2020-04" db="EMBL/GenBank/DDBJ databases">
        <title>Perkinsus olseni comparative genomics.</title>
        <authorList>
            <person name="Bogema D.R."/>
        </authorList>
    </citation>
    <scope>NUCLEOTIDE SEQUENCE [LARGE SCALE GENOMIC DNA]</scope>
    <source>
        <strain evidence="15">ATCC PRA-179</strain>
        <strain evidence="16">ATCC PRA-31</strain>
    </source>
</reference>
<evidence type="ECO:0000313" key="18">
    <source>
        <dbReference type="Proteomes" id="UP000572268"/>
    </source>
</evidence>
<dbReference type="AlphaFoldDB" id="A0A7J6MER5"/>
<evidence type="ECO:0000313" key="16">
    <source>
        <dbReference type="EMBL" id="KAF4675792.1"/>
    </source>
</evidence>
<keyword evidence="5" id="KW-0963">Cytoplasm</keyword>
<gene>
    <name evidence="16" type="ORF">FOL46_000120</name>
    <name evidence="15" type="ORF">FOZ61_001899</name>
</gene>
<evidence type="ECO:0000256" key="11">
    <source>
        <dbReference type="ARBA" id="ARBA00033323"/>
    </source>
</evidence>
<dbReference type="EMBL" id="JABAHT010000015">
    <property type="protein sequence ID" value="KAF4670069.1"/>
    <property type="molecule type" value="Genomic_DNA"/>
</dbReference>
<keyword evidence="7 13" id="KW-0547">Nucleotide-binding</keyword>
<name>A0A7J6MER5_PEROL</name>
<keyword evidence="9 13" id="KW-0648">Protein biosynthesis</keyword>
<evidence type="ECO:0000256" key="7">
    <source>
        <dbReference type="ARBA" id="ARBA00022741"/>
    </source>
</evidence>
<evidence type="ECO:0000256" key="9">
    <source>
        <dbReference type="ARBA" id="ARBA00022917"/>
    </source>
</evidence>
<feature type="compositionally biased region" description="Low complexity" evidence="14">
    <location>
        <begin position="45"/>
        <end position="59"/>
    </location>
</feature>
<dbReference type="SUPFAM" id="SSF52374">
    <property type="entry name" value="Nucleotidylyl transferase"/>
    <property type="match status" value="1"/>
</dbReference>
<proteinExistence type="inferred from homology"/>